<evidence type="ECO:0000313" key="3">
    <source>
        <dbReference type="EMBL" id="CAH1989512.1"/>
    </source>
</evidence>
<name>A0A9P0L4S2_ACAOB</name>
<dbReference type="InterPro" id="IPR009057">
    <property type="entry name" value="Homeodomain-like_sf"/>
</dbReference>
<protein>
    <recommendedName>
        <fullName evidence="2">HTH psq-type domain-containing protein</fullName>
    </recommendedName>
</protein>
<evidence type="ECO:0000256" key="1">
    <source>
        <dbReference type="ARBA" id="ARBA00004123"/>
    </source>
</evidence>
<dbReference type="GO" id="GO:0005634">
    <property type="term" value="C:nucleus"/>
    <property type="evidence" value="ECO:0007669"/>
    <property type="project" value="UniProtKB-SubCell"/>
</dbReference>
<comment type="caution">
    <text evidence="3">The sequence shown here is derived from an EMBL/GenBank/DDBJ whole genome shotgun (WGS) entry which is preliminary data.</text>
</comment>
<dbReference type="SUPFAM" id="SSF46689">
    <property type="entry name" value="Homeodomain-like"/>
    <property type="match status" value="1"/>
</dbReference>
<comment type="subcellular location">
    <subcellularLocation>
        <location evidence="1">Nucleus</location>
    </subcellularLocation>
</comment>
<dbReference type="EMBL" id="CAKOFQ010007065">
    <property type="protein sequence ID" value="CAH1989512.1"/>
    <property type="molecule type" value="Genomic_DNA"/>
</dbReference>
<dbReference type="Proteomes" id="UP001152888">
    <property type="component" value="Unassembled WGS sequence"/>
</dbReference>
<dbReference type="Gene3D" id="1.10.10.60">
    <property type="entry name" value="Homeodomain-like"/>
    <property type="match status" value="1"/>
</dbReference>
<dbReference type="GO" id="GO:0003677">
    <property type="term" value="F:DNA binding"/>
    <property type="evidence" value="ECO:0007669"/>
    <property type="project" value="InterPro"/>
</dbReference>
<dbReference type="OrthoDB" id="10072016at2759"/>
<evidence type="ECO:0000313" key="4">
    <source>
        <dbReference type="Proteomes" id="UP001152888"/>
    </source>
</evidence>
<feature type="domain" description="HTH psq-type" evidence="2">
    <location>
        <begin position="23"/>
        <end position="57"/>
    </location>
</feature>
<keyword evidence="4" id="KW-1185">Reference proteome</keyword>
<dbReference type="Pfam" id="PF05225">
    <property type="entry name" value="HTH_psq"/>
    <property type="match status" value="1"/>
</dbReference>
<organism evidence="3 4">
    <name type="scientific">Acanthoscelides obtectus</name>
    <name type="common">Bean weevil</name>
    <name type="synonym">Bruchus obtectus</name>
    <dbReference type="NCBI Taxonomy" id="200917"/>
    <lineage>
        <taxon>Eukaryota</taxon>
        <taxon>Metazoa</taxon>
        <taxon>Ecdysozoa</taxon>
        <taxon>Arthropoda</taxon>
        <taxon>Hexapoda</taxon>
        <taxon>Insecta</taxon>
        <taxon>Pterygota</taxon>
        <taxon>Neoptera</taxon>
        <taxon>Endopterygota</taxon>
        <taxon>Coleoptera</taxon>
        <taxon>Polyphaga</taxon>
        <taxon>Cucujiformia</taxon>
        <taxon>Chrysomeloidea</taxon>
        <taxon>Chrysomelidae</taxon>
        <taxon>Bruchinae</taxon>
        <taxon>Bruchini</taxon>
        <taxon>Acanthoscelides</taxon>
    </lineage>
</organism>
<gene>
    <name evidence="3" type="ORF">ACAOBT_LOCUS19072</name>
</gene>
<evidence type="ECO:0000259" key="2">
    <source>
        <dbReference type="Pfam" id="PF05225"/>
    </source>
</evidence>
<dbReference type="AlphaFoldDB" id="A0A9P0L4S2"/>
<accession>A0A9P0L4S2</accession>
<proteinExistence type="predicted"/>
<dbReference type="InterPro" id="IPR007889">
    <property type="entry name" value="HTH_Psq"/>
</dbReference>
<sequence>MAPPNKVLRLKIGGRPYTAYSTDAMERCLHDVTNHILTQREASEKYKIPRSTIILKLKAHRNSNVHVPGRKCFFFLQKKKNHSSITLFYCAIIDFPNFV</sequence>
<reference evidence="3" key="1">
    <citation type="submission" date="2022-03" db="EMBL/GenBank/DDBJ databases">
        <authorList>
            <person name="Sayadi A."/>
        </authorList>
    </citation>
    <scope>NUCLEOTIDE SEQUENCE</scope>
</reference>